<evidence type="ECO:0000313" key="3">
    <source>
        <dbReference type="Proteomes" id="UP000253752"/>
    </source>
</evidence>
<dbReference type="Proteomes" id="UP000253915">
    <property type="component" value="Unassembled WGS sequence"/>
</dbReference>
<evidence type="ECO:0000313" key="1">
    <source>
        <dbReference type="EMBL" id="RDB78159.1"/>
    </source>
</evidence>
<dbReference type="EMBL" id="PPUQ01000013">
    <property type="protein sequence ID" value="RDC37343.1"/>
    <property type="molecule type" value="Genomic_DNA"/>
</dbReference>
<accession>A0A369NT34</accession>
<dbReference type="Proteomes" id="UP000253752">
    <property type="component" value="Unassembled WGS sequence"/>
</dbReference>
<proteinExistence type="predicted"/>
<organism evidence="1 3">
    <name type="scientific">Eggerthella lenta</name>
    <name type="common">Eubacterium lentum</name>
    <dbReference type="NCBI Taxonomy" id="84112"/>
    <lineage>
        <taxon>Bacteria</taxon>
        <taxon>Bacillati</taxon>
        <taxon>Actinomycetota</taxon>
        <taxon>Coriobacteriia</taxon>
        <taxon>Eggerthellales</taxon>
        <taxon>Eggerthellaceae</taxon>
        <taxon>Eggerthella</taxon>
    </lineage>
</organism>
<sequence>MDIYLSHSSSLTFWSSFEISSGALARCQDSRSPSWRKDEPLPSECKVTELLIRELARMPELEGIALPLHVIVPSQAARSRCGKVACHVSSAMFPRGSFVRIARNVLASSPELCFVQMASELSLPALIRLGFELCGTYGVATVGKADFRFERPFTTPARLARFLDKAANMPGTVKARKALKHLVAGSASPMETTMAMLLCLPLRMGGYALPQPRMNHAVNPRGRSRLAVDDKCYYCDLIWPNANIALEYDGREHHGTVNKMADDATRRNNLLDRGVSVLTVTTRTVRNLIELDHIARTLSRQLGFRPRCDQQAWRTKQHELHGELLGSSFMTVAM</sequence>
<gene>
    <name evidence="2" type="ORF">C1853_10280</name>
    <name evidence="1" type="ORF">C1872_10725</name>
</gene>
<evidence type="ECO:0000313" key="2">
    <source>
        <dbReference type="EMBL" id="RDC37343.1"/>
    </source>
</evidence>
<protein>
    <recommendedName>
        <fullName evidence="5">DUF559 domain-containing protein</fullName>
    </recommendedName>
</protein>
<evidence type="ECO:0000313" key="4">
    <source>
        <dbReference type="Proteomes" id="UP000253915"/>
    </source>
</evidence>
<dbReference type="EMBL" id="PPTX01000016">
    <property type="protein sequence ID" value="RDB78159.1"/>
    <property type="molecule type" value="Genomic_DNA"/>
</dbReference>
<reference evidence="3 4" key="1">
    <citation type="journal article" date="2018" name="Elife">
        <title>Discovery and characterization of a prevalent human gut bacterial enzyme sufficient for the inactivation of a family of plant toxins.</title>
        <authorList>
            <person name="Koppel N."/>
            <person name="Bisanz J.E."/>
            <person name="Pandelia M.E."/>
            <person name="Turnbaugh P.J."/>
            <person name="Balskus E.P."/>
        </authorList>
    </citation>
    <scope>NUCLEOTIDE SEQUENCE [LARGE SCALE GENOMIC DNA]</scope>
    <source>
        <strain evidence="2 4">16A</strain>
        <strain evidence="1 3">MR1 #12</strain>
    </source>
</reference>
<dbReference type="AlphaFoldDB" id="A0A369NT34"/>
<name>A0A369NT34_EGGLN</name>
<comment type="caution">
    <text evidence="1">The sequence shown here is derived from an EMBL/GenBank/DDBJ whole genome shotgun (WGS) entry which is preliminary data.</text>
</comment>
<dbReference type="Gene3D" id="3.40.960.10">
    <property type="entry name" value="VSR Endonuclease"/>
    <property type="match status" value="1"/>
</dbReference>
<dbReference type="RefSeq" id="WP_009306594.1">
    <property type="nucleotide sequence ID" value="NZ_CABMOO010000004.1"/>
</dbReference>
<evidence type="ECO:0008006" key="5">
    <source>
        <dbReference type="Google" id="ProtNLM"/>
    </source>
</evidence>